<keyword evidence="2" id="KW-1185">Reference proteome</keyword>
<name>E9G8D4_DAPPU</name>
<reference evidence="1 2" key="1">
    <citation type="journal article" date="2011" name="Science">
        <title>The ecoresponsive genome of Daphnia pulex.</title>
        <authorList>
            <person name="Colbourne J.K."/>
            <person name="Pfrender M.E."/>
            <person name="Gilbert D."/>
            <person name="Thomas W.K."/>
            <person name="Tucker A."/>
            <person name="Oakley T.H."/>
            <person name="Tokishita S."/>
            <person name="Aerts A."/>
            <person name="Arnold G.J."/>
            <person name="Basu M.K."/>
            <person name="Bauer D.J."/>
            <person name="Caceres C.E."/>
            <person name="Carmel L."/>
            <person name="Casola C."/>
            <person name="Choi J.H."/>
            <person name="Detter J.C."/>
            <person name="Dong Q."/>
            <person name="Dusheyko S."/>
            <person name="Eads B.D."/>
            <person name="Frohlich T."/>
            <person name="Geiler-Samerotte K.A."/>
            <person name="Gerlach D."/>
            <person name="Hatcher P."/>
            <person name="Jogdeo S."/>
            <person name="Krijgsveld J."/>
            <person name="Kriventseva E.V."/>
            <person name="Kultz D."/>
            <person name="Laforsch C."/>
            <person name="Lindquist E."/>
            <person name="Lopez J."/>
            <person name="Manak J.R."/>
            <person name="Muller J."/>
            <person name="Pangilinan J."/>
            <person name="Patwardhan R.P."/>
            <person name="Pitluck S."/>
            <person name="Pritham E.J."/>
            <person name="Rechtsteiner A."/>
            <person name="Rho M."/>
            <person name="Rogozin I.B."/>
            <person name="Sakarya O."/>
            <person name="Salamov A."/>
            <person name="Schaack S."/>
            <person name="Shapiro H."/>
            <person name="Shiga Y."/>
            <person name="Skalitzky C."/>
            <person name="Smith Z."/>
            <person name="Souvorov A."/>
            <person name="Sung W."/>
            <person name="Tang Z."/>
            <person name="Tsuchiya D."/>
            <person name="Tu H."/>
            <person name="Vos H."/>
            <person name="Wang M."/>
            <person name="Wolf Y.I."/>
            <person name="Yamagata H."/>
            <person name="Yamada T."/>
            <person name="Ye Y."/>
            <person name="Shaw J.R."/>
            <person name="Andrews J."/>
            <person name="Crease T.J."/>
            <person name="Tang H."/>
            <person name="Lucas S.M."/>
            <person name="Robertson H.M."/>
            <person name="Bork P."/>
            <person name="Koonin E.V."/>
            <person name="Zdobnov E.M."/>
            <person name="Grigoriev I.V."/>
            <person name="Lynch M."/>
            <person name="Boore J.L."/>
        </authorList>
    </citation>
    <scope>NUCLEOTIDE SEQUENCE [LARGE SCALE GENOMIC DNA]</scope>
</reference>
<dbReference type="PhylomeDB" id="E9G8D4"/>
<gene>
    <name evidence="1" type="ORF">DAPPUDRAFT_239114</name>
</gene>
<organism evidence="1 2">
    <name type="scientific">Daphnia pulex</name>
    <name type="common">Water flea</name>
    <dbReference type="NCBI Taxonomy" id="6669"/>
    <lineage>
        <taxon>Eukaryota</taxon>
        <taxon>Metazoa</taxon>
        <taxon>Ecdysozoa</taxon>
        <taxon>Arthropoda</taxon>
        <taxon>Crustacea</taxon>
        <taxon>Branchiopoda</taxon>
        <taxon>Diplostraca</taxon>
        <taxon>Cladocera</taxon>
        <taxon>Anomopoda</taxon>
        <taxon>Daphniidae</taxon>
        <taxon>Daphnia</taxon>
    </lineage>
</organism>
<dbReference type="EMBL" id="GL732535">
    <property type="protein sequence ID" value="EFX84292.1"/>
    <property type="molecule type" value="Genomic_DNA"/>
</dbReference>
<evidence type="ECO:0000313" key="2">
    <source>
        <dbReference type="Proteomes" id="UP000000305"/>
    </source>
</evidence>
<evidence type="ECO:0000313" key="1">
    <source>
        <dbReference type="EMBL" id="EFX84292.1"/>
    </source>
</evidence>
<accession>E9G8D4</accession>
<sequence>MASCSLMVGWTRGVPMSFEYGGYQTVTPASFYTTTYATTGCYTTKVSEYYITTYDAPNFYSEASKYNYAQSYSTKAAEYYSTKAAEVQFHYTSTCAAPSYYTEAPKYYTKAAEYYTTYYASGSYYKGIPNY</sequence>
<dbReference type="AlphaFoldDB" id="E9G8D4"/>
<proteinExistence type="predicted"/>
<dbReference type="PANTHER" id="PTHR23263">
    <property type="entry name" value="SMALL PROLINE-RICH PROTEIN"/>
    <property type="match status" value="1"/>
</dbReference>
<dbReference type="KEGG" id="dpx:DAPPUDRAFT_239114"/>
<dbReference type="PANTHER" id="PTHR23263:SF124">
    <property type="entry name" value="SMALL PROLINE-RICH PROTEIN 3"/>
    <property type="match status" value="1"/>
</dbReference>
<dbReference type="Proteomes" id="UP000000305">
    <property type="component" value="Unassembled WGS sequence"/>
</dbReference>
<dbReference type="InParanoid" id="E9G8D4"/>
<protein>
    <submittedName>
        <fullName evidence="1">Uncharacterized protein</fullName>
    </submittedName>
</protein>
<dbReference type="HOGENOM" id="CLU_1929669_0_0_1"/>